<accession>A0A087GSG2</accession>
<dbReference type="AlphaFoldDB" id="A0A087GSG2"/>
<sequence>MARPYVRMQNKFPSSLGKVSIDEESQHLDAALGDNSFDGIVNEKESMNSNVGKELVKEKSLEGSSMP</sequence>
<evidence type="ECO:0000256" key="1">
    <source>
        <dbReference type="SAM" id="MobiDB-lite"/>
    </source>
</evidence>
<feature type="region of interest" description="Disordered" evidence="1">
    <location>
        <begin position="44"/>
        <end position="67"/>
    </location>
</feature>
<dbReference type="EMBL" id="CM002874">
    <property type="protein sequence ID" value="KFK32814.1"/>
    <property type="molecule type" value="Genomic_DNA"/>
</dbReference>
<evidence type="ECO:0000313" key="2">
    <source>
        <dbReference type="EMBL" id="KFK32814.1"/>
    </source>
</evidence>
<organism evidence="2 3">
    <name type="scientific">Arabis alpina</name>
    <name type="common">Alpine rock-cress</name>
    <dbReference type="NCBI Taxonomy" id="50452"/>
    <lineage>
        <taxon>Eukaryota</taxon>
        <taxon>Viridiplantae</taxon>
        <taxon>Streptophyta</taxon>
        <taxon>Embryophyta</taxon>
        <taxon>Tracheophyta</taxon>
        <taxon>Spermatophyta</taxon>
        <taxon>Magnoliopsida</taxon>
        <taxon>eudicotyledons</taxon>
        <taxon>Gunneridae</taxon>
        <taxon>Pentapetalae</taxon>
        <taxon>rosids</taxon>
        <taxon>malvids</taxon>
        <taxon>Brassicales</taxon>
        <taxon>Brassicaceae</taxon>
        <taxon>Arabideae</taxon>
        <taxon>Arabis</taxon>
    </lineage>
</organism>
<keyword evidence="3" id="KW-1185">Reference proteome</keyword>
<protein>
    <submittedName>
        <fullName evidence="2">Uncharacterized protein</fullName>
    </submittedName>
</protein>
<reference evidence="3" key="1">
    <citation type="journal article" date="2015" name="Nat. Plants">
        <title>Genome expansion of Arabis alpina linked with retrotransposition and reduced symmetric DNA methylation.</title>
        <authorList>
            <person name="Willing E.M."/>
            <person name="Rawat V."/>
            <person name="Mandakova T."/>
            <person name="Maumus F."/>
            <person name="James G.V."/>
            <person name="Nordstroem K.J."/>
            <person name="Becker C."/>
            <person name="Warthmann N."/>
            <person name="Chica C."/>
            <person name="Szarzynska B."/>
            <person name="Zytnicki M."/>
            <person name="Albani M.C."/>
            <person name="Kiefer C."/>
            <person name="Bergonzi S."/>
            <person name="Castaings L."/>
            <person name="Mateos J.L."/>
            <person name="Berns M.C."/>
            <person name="Bujdoso N."/>
            <person name="Piofczyk T."/>
            <person name="de Lorenzo L."/>
            <person name="Barrero-Sicilia C."/>
            <person name="Mateos I."/>
            <person name="Piednoel M."/>
            <person name="Hagmann J."/>
            <person name="Chen-Min-Tao R."/>
            <person name="Iglesias-Fernandez R."/>
            <person name="Schuster S.C."/>
            <person name="Alonso-Blanco C."/>
            <person name="Roudier F."/>
            <person name="Carbonero P."/>
            <person name="Paz-Ares J."/>
            <person name="Davis S.J."/>
            <person name="Pecinka A."/>
            <person name="Quesneville H."/>
            <person name="Colot V."/>
            <person name="Lysak M.A."/>
            <person name="Weigel D."/>
            <person name="Coupland G."/>
            <person name="Schneeberger K."/>
        </authorList>
    </citation>
    <scope>NUCLEOTIDE SEQUENCE [LARGE SCALE GENOMIC DNA]</scope>
    <source>
        <strain evidence="3">cv. Pajares</strain>
    </source>
</reference>
<dbReference type="Gramene" id="KFK32814">
    <property type="protein sequence ID" value="KFK32814"/>
    <property type="gene ID" value="AALP_AA6G291100"/>
</dbReference>
<proteinExistence type="predicted"/>
<gene>
    <name evidence="2" type="ordered locus">AALP_Aa6g291100</name>
</gene>
<dbReference type="Proteomes" id="UP000029120">
    <property type="component" value="Chromosome 6"/>
</dbReference>
<evidence type="ECO:0000313" key="3">
    <source>
        <dbReference type="Proteomes" id="UP000029120"/>
    </source>
</evidence>
<name>A0A087GSG2_ARAAL</name>